<evidence type="ECO:0000313" key="1">
    <source>
        <dbReference type="EMBL" id="KAJ8645933.1"/>
    </source>
</evidence>
<name>A0ACC2MK92_PERAE</name>
<reference evidence="1 2" key="1">
    <citation type="journal article" date="2022" name="Hortic Res">
        <title>A haplotype resolved chromosomal level avocado genome allows analysis of novel avocado genes.</title>
        <authorList>
            <person name="Nath O."/>
            <person name="Fletcher S.J."/>
            <person name="Hayward A."/>
            <person name="Shaw L.M."/>
            <person name="Masouleh A.K."/>
            <person name="Furtado A."/>
            <person name="Henry R.J."/>
            <person name="Mitter N."/>
        </authorList>
    </citation>
    <scope>NUCLEOTIDE SEQUENCE [LARGE SCALE GENOMIC DNA]</scope>
    <source>
        <strain evidence="2">cv. Hass</strain>
    </source>
</reference>
<accession>A0ACC2MK92</accession>
<gene>
    <name evidence="1" type="ORF">MRB53_007681</name>
</gene>
<dbReference type="EMBL" id="CM056810">
    <property type="protein sequence ID" value="KAJ8645933.1"/>
    <property type="molecule type" value="Genomic_DNA"/>
</dbReference>
<keyword evidence="2" id="KW-1185">Reference proteome</keyword>
<protein>
    <submittedName>
        <fullName evidence="1">Uncharacterized protein</fullName>
    </submittedName>
</protein>
<organism evidence="1 2">
    <name type="scientific">Persea americana</name>
    <name type="common">Avocado</name>
    <dbReference type="NCBI Taxonomy" id="3435"/>
    <lineage>
        <taxon>Eukaryota</taxon>
        <taxon>Viridiplantae</taxon>
        <taxon>Streptophyta</taxon>
        <taxon>Embryophyta</taxon>
        <taxon>Tracheophyta</taxon>
        <taxon>Spermatophyta</taxon>
        <taxon>Magnoliopsida</taxon>
        <taxon>Magnoliidae</taxon>
        <taxon>Laurales</taxon>
        <taxon>Lauraceae</taxon>
        <taxon>Persea</taxon>
    </lineage>
</organism>
<dbReference type="Proteomes" id="UP001234297">
    <property type="component" value="Chromosome 2"/>
</dbReference>
<comment type="caution">
    <text evidence="1">The sequence shown here is derived from an EMBL/GenBank/DDBJ whole genome shotgun (WGS) entry which is preliminary data.</text>
</comment>
<evidence type="ECO:0000313" key="2">
    <source>
        <dbReference type="Proteomes" id="UP001234297"/>
    </source>
</evidence>
<proteinExistence type="predicted"/>
<sequence>MKFGGPIKNDQTFKDVQRLLGCKGSGRGRAMIGHGSDHMVAWNGETIMEWLVQLKKDEKIPMTIQSFFSKLIGFIPAPPKIMRCNHIYVTSTNGIIQENMVCVHCGCLMEKKVMFSCCKNE</sequence>